<dbReference type="EMBL" id="GBRD01008990">
    <property type="protein sequence ID" value="JAG56831.1"/>
    <property type="molecule type" value="Transcribed_RNA"/>
</dbReference>
<dbReference type="AlphaFoldDB" id="A0A0K8SUH7"/>
<organism evidence="3">
    <name type="scientific">Lygus hesperus</name>
    <name type="common">Western plant bug</name>
    <dbReference type="NCBI Taxonomy" id="30085"/>
    <lineage>
        <taxon>Eukaryota</taxon>
        <taxon>Metazoa</taxon>
        <taxon>Ecdysozoa</taxon>
        <taxon>Arthropoda</taxon>
        <taxon>Hexapoda</taxon>
        <taxon>Insecta</taxon>
        <taxon>Pterygota</taxon>
        <taxon>Neoptera</taxon>
        <taxon>Paraneoptera</taxon>
        <taxon>Hemiptera</taxon>
        <taxon>Heteroptera</taxon>
        <taxon>Panheteroptera</taxon>
        <taxon>Cimicomorpha</taxon>
        <taxon>Miridae</taxon>
        <taxon>Mirini</taxon>
        <taxon>Lygus</taxon>
    </lineage>
</organism>
<feature type="signal peptide" evidence="2">
    <location>
        <begin position="1"/>
        <end position="19"/>
    </location>
</feature>
<evidence type="ECO:0000256" key="1">
    <source>
        <dbReference type="SAM" id="MobiDB-lite"/>
    </source>
</evidence>
<feature type="compositionally biased region" description="Basic and acidic residues" evidence="1">
    <location>
        <begin position="231"/>
        <end position="243"/>
    </location>
</feature>
<feature type="compositionally biased region" description="Basic residues" evidence="1">
    <location>
        <begin position="244"/>
        <end position="261"/>
    </location>
</feature>
<feature type="region of interest" description="Disordered" evidence="1">
    <location>
        <begin position="223"/>
        <end position="261"/>
    </location>
</feature>
<keyword evidence="2" id="KW-0732">Signal</keyword>
<proteinExistence type="predicted"/>
<protein>
    <submittedName>
        <fullName evidence="3">Uncharacterized protein</fullName>
    </submittedName>
</protein>
<name>A0A0K8SUH7_LYGHE</name>
<sequence length="261" mass="30471">MHMIQVTVLTSMLLCHVSANLGEISQLLLIRRRQLGEEGAKIIKDKETEKMIVDRIATWKDAPEIDNLVYIKEWVVIKVYAIIYQIKYVATNGNTCEAEMMRTSLPDSSEVRYAHEIECSKPRAENLRKLIGDVVEDEQTKEMIRKELETWEGSHLDYILDLTRKVEGNANIYSVRYKDTVGGICEGEYRIEKVGLTTTKSRDFSCHKEETKKKHVRTVLEEDEPLFGPNEHAEDNVNKLEKMQRRRLHKPKRKKKKKKKK</sequence>
<evidence type="ECO:0000313" key="3">
    <source>
        <dbReference type="EMBL" id="JAG56831.1"/>
    </source>
</evidence>
<evidence type="ECO:0000256" key="2">
    <source>
        <dbReference type="SAM" id="SignalP"/>
    </source>
</evidence>
<accession>A0A0K8SUH7</accession>
<reference evidence="3" key="1">
    <citation type="submission" date="2014-09" db="EMBL/GenBank/DDBJ databases">
        <authorList>
            <person name="Magalhaes I.L.F."/>
            <person name="Oliveira U."/>
            <person name="Santos F.R."/>
            <person name="Vidigal T.H.D.A."/>
            <person name="Brescovit A.D."/>
            <person name="Santos A.J."/>
        </authorList>
    </citation>
    <scope>NUCLEOTIDE SEQUENCE</scope>
</reference>
<feature type="non-terminal residue" evidence="3">
    <location>
        <position position="261"/>
    </location>
</feature>
<feature type="chain" id="PRO_5005519580" evidence="2">
    <location>
        <begin position="20"/>
        <end position="261"/>
    </location>
</feature>